<gene>
    <name evidence="1" type="ORF">THSYN_03440</name>
</gene>
<evidence type="ECO:0000313" key="2">
    <source>
        <dbReference type="Proteomes" id="UP000232638"/>
    </source>
</evidence>
<protein>
    <recommendedName>
        <fullName evidence="3">Peptidase C39-like domain-containing protein</fullName>
    </recommendedName>
</protein>
<keyword evidence="2" id="KW-1185">Reference proteome</keyword>
<proteinExistence type="predicted"/>
<reference evidence="1 2" key="1">
    <citation type="submission" date="2017-03" db="EMBL/GenBank/DDBJ databases">
        <title>Complete genome sequence of Candidatus 'Thiodictyon syntrophicum' sp. nov. strain Cad16T, a photolithoautotroph purple sulfur bacterium isolated from an alpine meromictic lake.</title>
        <authorList>
            <person name="Luedin S.M."/>
            <person name="Pothier J.F."/>
            <person name="Danza F."/>
            <person name="Storelli N."/>
            <person name="Wittwer M."/>
            <person name="Tonolla M."/>
        </authorList>
    </citation>
    <scope>NUCLEOTIDE SEQUENCE [LARGE SCALE GENOMIC DNA]</scope>
    <source>
        <strain evidence="1 2">Cad16T</strain>
    </source>
</reference>
<accession>A0A2K8U3J0</accession>
<organism evidence="1 2">
    <name type="scientific">Candidatus Thiodictyon syntrophicum</name>
    <dbReference type="NCBI Taxonomy" id="1166950"/>
    <lineage>
        <taxon>Bacteria</taxon>
        <taxon>Pseudomonadati</taxon>
        <taxon>Pseudomonadota</taxon>
        <taxon>Gammaproteobacteria</taxon>
        <taxon>Chromatiales</taxon>
        <taxon>Chromatiaceae</taxon>
        <taxon>Thiodictyon</taxon>
    </lineage>
</organism>
<dbReference type="EMBL" id="CP020370">
    <property type="protein sequence ID" value="AUB80107.1"/>
    <property type="molecule type" value="Genomic_DNA"/>
</dbReference>
<dbReference type="KEGG" id="tsy:THSYN_03440"/>
<evidence type="ECO:0000313" key="1">
    <source>
        <dbReference type="EMBL" id="AUB80107.1"/>
    </source>
</evidence>
<dbReference type="RefSeq" id="WP_100917915.1">
    <property type="nucleotide sequence ID" value="NZ_CP020370.1"/>
</dbReference>
<dbReference type="AlphaFoldDB" id="A0A2K8U3J0"/>
<dbReference type="Proteomes" id="UP000232638">
    <property type="component" value="Chromosome"/>
</dbReference>
<name>A0A2K8U3J0_9GAMM</name>
<sequence>MSQHSQARPRHLSGAFSTLCSAVPRAALRRLWPLCLVGASLALLPLPGNAAIISAYNDPNLFGTLDQQEVGFIGDSACAPTSVVNSFVYLERRYPAIFGRSLVPDTDTDSQYDPEELKAVALTLAGPNYMATTEQSGTQDGYMAFGKEKYMEEKAPDKTLYRAVAEGSWDGPSGSQPDWYQASTVPTIEFLYEVLSGAFDVEVGVTWTTPGETGGHWITAYGLTFDTLTKVGSLSFIDPWKAVDLTGLLEILGNGKIQLTYTLN</sequence>
<evidence type="ECO:0008006" key="3">
    <source>
        <dbReference type="Google" id="ProtNLM"/>
    </source>
</evidence>